<comment type="caution">
    <text evidence="1">The sequence shown here is derived from an EMBL/GenBank/DDBJ whole genome shotgun (WGS) entry which is preliminary data.</text>
</comment>
<sequence length="154" mass="15923">MTRLFPRSTSVTTAALLGAVVVAVLGAQTEQGRHLLLAAGLAGAPAGYTELAFADPQALPERVPATSYLAPPSFTIRNVTGRQHEYAWSVRLSEAGRTRTVAGGRVTLADGQPVTITPPTKALCEPGPITLGVQLEGGEAIAFRATCSANIDEG</sequence>
<dbReference type="RefSeq" id="WP_253754065.1">
    <property type="nucleotide sequence ID" value="NZ_BAABKA010000091.1"/>
</dbReference>
<reference evidence="1" key="1">
    <citation type="submission" date="2022-06" db="EMBL/GenBank/DDBJ databases">
        <title>Sequencing the genomes of 1000 actinobacteria strains.</title>
        <authorList>
            <person name="Klenk H.-P."/>
        </authorList>
    </citation>
    <scope>NUCLEOTIDE SEQUENCE</scope>
    <source>
        <strain evidence="1">DSM 46694</strain>
    </source>
</reference>
<keyword evidence="2" id="KW-1185">Reference proteome</keyword>
<dbReference type="EMBL" id="JAMZEB010000002">
    <property type="protein sequence ID" value="MCP2362908.1"/>
    <property type="molecule type" value="Genomic_DNA"/>
</dbReference>
<dbReference type="AlphaFoldDB" id="A0A9X2GYW0"/>
<gene>
    <name evidence="1" type="ORF">HD597_009928</name>
</gene>
<evidence type="ECO:0000313" key="2">
    <source>
        <dbReference type="Proteomes" id="UP001139648"/>
    </source>
</evidence>
<dbReference type="Proteomes" id="UP001139648">
    <property type="component" value="Unassembled WGS sequence"/>
</dbReference>
<protein>
    <submittedName>
        <fullName evidence="1">Uncharacterized protein</fullName>
    </submittedName>
</protein>
<proteinExistence type="predicted"/>
<accession>A0A9X2GYW0</accession>
<name>A0A9X2GYW0_9ACTN</name>
<organism evidence="1 2">
    <name type="scientific">Nonomuraea thailandensis</name>
    <dbReference type="NCBI Taxonomy" id="1188745"/>
    <lineage>
        <taxon>Bacteria</taxon>
        <taxon>Bacillati</taxon>
        <taxon>Actinomycetota</taxon>
        <taxon>Actinomycetes</taxon>
        <taxon>Streptosporangiales</taxon>
        <taxon>Streptosporangiaceae</taxon>
        <taxon>Nonomuraea</taxon>
    </lineage>
</organism>
<evidence type="ECO:0000313" key="1">
    <source>
        <dbReference type="EMBL" id="MCP2362908.1"/>
    </source>
</evidence>